<dbReference type="EMBL" id="MU858145">
    <property type="protein sequence ID" value="KAK4211617.1"/>
    <property type="molecule type" value="Genomic_DNA"/>
</dbReference>
<dbReference type="FunFam" id="1.20.1250.20:FF:000018">
    <property type="entry name" value="MFS transporter permease"/>
    <property type="match status" value="1"/>
</dbReference>
<evidence type="ECO:0000259" key="7">
    <source>
        <dbReference type="PROSITE" id="PS50850"/>
    </source>
</evidence>
<dbReference type="SUPFAM" id="SSF103473">
    <property type="entry name" value="MFS general substrate transporter"/>
    <property type="match status" value="1"/>
</dbReference>
<dbReference type="PANTHER" id="PTHR43791:SF21">
    <property type="entry name" value="MAJOR FACILITATOR SUPERFAMILY (MFS) PROFILE DOMAIN-CONTAINING PROTEIN"/>
    <property type="match status" value="1"/>
</dbReference>
<gene>
    <name evidence="8" type="ORF">QBC37DRAFT_289910</name>
</gene>
<dbReference type="Proteomes" id="UP001301769">
    <property type="component" value="Unassembled WGS sequence"/>
</dbReference>
<dbReference type="Gene3D" id="1.20.1250.20">
    <property type="entry name" value="MFS general substrate transporter like domains"/>
    <property type="match status" value="2"/>
</dbReference>
<comment type="caution">
    <text evidence="8">The sequence shown here is derived from an EMBL/GenBank/DDBJ whole genome shotgun (WGS) entry which is preliminary data.</text>
</comment>
<feature type="transmembrane region" description="Helical" evidence="6">
    <location>
        <begin position="156"/>
        <end position="178"/>
    </location>
</feature>
<reference evidence="8" key="2">
    <citation type="submission" date="2023-05" db="EMBL/GenBank/DDBJ databases">
        <authorList>
            <consortium name="Lawrence Berkeley National Laboratory"/>
            <person name="Steindorff A."/>
            <person name="Hensen N."/>
            <person name="Bonometti L."/>
            <person name="Westerberg I."/>
            <person name="Brannstrom I.O."/>
            <person name="Guillou S."/>
            <person name="Cros-Aarteil S."/>
            <person name="Calhoun S."/>
            <person name="Haridas S."/>
            <person name="Kuo A."/>
            <person name="Mondo S."/>
            <person name="Pangilinan J."/>
            <person name="Riley R."/>
            <person name="Labutti K."/>
            <person name="Andreopoulos B."/>
            <person name="Lipzen A."/>
            <person name="Chen C."/>
            <person name="Yanf M."/>
            <person name="Daum C."/>
            <person name="Ng V."/>
            <person name="Clum A."/>
            <person name="Ohm R."/>
            <person name="Martin F."/>
            <person name="Silar P."/>
            <person name="Natvig D."/>
            <person name="Lalanne C."/>
            <person name="Gautier V."/>
            <person name="Ament-Velasquez S.L."/>
            <person name="Kruys A."/>
            <person name="Hutchinson M.I."/>
            <person name="Powell A.J."/>
            <person name="Barry K."/>
            <person name="Miller A.N."/>
            <person name="Grigoriev I.V."/>
            <person name="Debuchy R."/>
            <person name="Gladieux P."/>
            <person name="Thoren M.H."/>
            <person name="Johannesson H."/>
        </authorList>
    </citation>
    <scope>NUCLEOTIDE SEQUENCE</scope>
    <source>
        <strain evidence="8">PSN293</strain>
    </source>
</reference>
<evidence type="ECO:0000256" key="5">
    <source>
        <dbReference type="ARBA" id="ARBA00023136"/>
    </source>
</evidence>
<keyword evidence="9" id="KW-1185">Reference proteome</keyword>
<feature type="transmembrane region" description="Helical" evidence="6">
    <location>
        <begin position="386"/>
        <end position="405"/>
    </location>
</feature>
<keyword evidence="3 6" id="KW-0812">Transmembrane</keyword>
<evidence type="ECO:0000256" key="6">
    <source>
        <dbReference type="SAM" id="Phobius"/>
    </source>
</evidence>
<dbReference type="InterPro" id="IPR036259">
    <property type="entry name" value="MFS_trans_sf"/>
</dbReference>
<evidence type="ECO:0000256" key="3">
    <source>
        <dbReference type="ARBA" id="ARBA00022692"/>
    </source>
</evidence>
<evidence type="ECO:0000313" key="9">
    <source>
        <dbReference type="Proteomes" id="UP001301769"/>
    </source>
</evidence>
<dbReference type="PROSITE" id="PS50850">
    <property type="entry name" value="MFS"/>
    <property type="match status" value="1"/>
</dbReference>
<comment type="subcellular location">
    <subcellularLocation>
        <location evidence="1">Membrane</location>
        <topology evidence="1">Multi-pass membrane protein</topology>
    </subcellularLocation>
</comment>
<feature type="transmembrane region" description="Helical" evidence="6">
    <location>
        <begin position="295"/>
        <end position="315"/>
    </location>
</feature>
<feature type="transmembrane region" description="Helical" evidence="6">
    <location>
        <begin position="190"/>
        <end position="210"/>
    </location>
</feature>
<feature type="transmembrane region" description="Helical" evidence="6">
    <location>
        <begin position="327"/>
        <end position="347"/>
    </location>
</feature>
<feature type="transmembrane region" description="Helical" evidence="6">
    <location>
        <begin position="67"/>
        <end position="85"/>
    </location>
</feature>
<proteinExistence type="predicted"/>
<dbReference type="PANTHER" id="PTHR43791">
    <property type="entry name" value="PERMEASE-RELATED"/>
    <property type="match status" value="1"/>
</dbReference>
<reference evidence="8" key="1">
    <citation type="journal article" date="2023" name="Mol. Phylogenet. Evol.">
        <title>Genome-scale phylogeny and comparative genomics of the fungal order Sordariales.</title>
        <authorList>
            <person name="Hensen N."/>
            <person name="Bonometti L."/>
            <person name="Westerberg I."/>
            <person name="Brannstrom I.O."/>
            <person name="Guillou S."/>
            <person name="Cros-Aarteil S."/>
            <person name="Calhoun S."/>
            <person name="Haridas S."/>
            <person name="Kuo A."/>
            <person name="Mondo S."/>
            <person name="Pangilinan J."/>
            <person name="Riley R."/>
            <person name="LaButti K."/>
            <person name="Andreopoulos B."/>
            <person name="Lipzen A."/>
            <person name="Chen C."/>
            <person name="Yan M."/>
            <person name="Daum C."/>
            <person name="Ng V."/>
            <person name="Clum A."/>
            <person name="Steindorff A."/>
            <person name="Ohm R.A."/>
            <person name="Martin F."/>
            <person name="Silar P."/>
            <person name="Natvig D.O."/>
            <person name="Lalanne C."/>
            <person name="Gautier V."/>
            <person name="Ament-Velasquez S.L."/>
            <person name="Kruys A."/>
            <person name="Hutchinson M.I."/>
            <person name="Powell A.J."/>
            <person name="Barry K."/>
            <person name="Miller A.N."/>
            <person name="Grigoriev I.V."/>
            <person name="Debuchy R."/>
            <person name="Gladieux P."/>
            <person name="Hiltunen Thoren M."/>
            <person name="Johannesson H."/>
        </authorList>
    </citation>
    <scope>NUCLEOTIDE SEQUENCE</scope>
    <source>
        <strain evidence="8">PSN293</strain>
    </source>
</reference>
<keyword evidence="4 6" id="KW-1133">Transmembrane helix</keyword>
<keyword evidence="5 6" id="KW-0472">Membrane</keyword>
<feature type="domain" description="Major facilitator superfamily (MFS) profile" evidence="7">
    <location>
        <begin position="30"/>
        <end position="438"/>
    </location>
</feature>
<dbReference type="GO" id="GO:0022857">
    <property type="term" value="F:transmembrane transporter activity"/>
    <property type="evidence" value="ECO:0007669"/>
    <property type="project" value="InterPro"/>
</dbReference>
<name>A0AAN6Y8X7_9PEZI</name>
<dbReference type="InterPro" id="IPR011701">
    <property type="entry name" value="MFS"/>
</dbReference>
<evidence type="ECO:0000256" key="1">
    <source>
        <dbReference type="ARBA" id="ARBA00004141"/>
    </source>
</evidence>
<dbReference type="InterPro" id="IPR020846">
    <property type="entry name" value="MFS_dom"/>
</dbReference>
<accession>A0AAN6Y8X7</accession>
<dbReference type="Pfam" id="PF07690">
    <property type="entry name" value="MFS_1"/>
    <property type="match status" value="1"/>
</dbReference>
<feature type="transmembrane region" description="Helical" evidence="6">
    <location>
        <begin position="417"/>
        <end position="434"/>
    </location>
</feature>
<feature type="transmembrane region" description="Helical" evidence="6">
    <location>
        <begin position="97"/>
        <end position="115"/>
    </location>
</feature>
<dbReference type="GO" id="GO:0016020">
    <property type="term" value="C:membrane"/>
    <property type="evidence" value="ECO:0007669"/>
    <property type="project" value="UniProtKB-SubCell"/>
</dbReference>
<feature type="transmembrane region" description="Helical" evidence="6">
    <location>
        <begin position="353"/>
        <end position="374"/>
    </location>
</feature>
<evidence type="ECO:0000256" key="2">
    <source>
        <dbReference type="ARBA" id="ARBA00022448"/>
    </source>
</evidence>
<organism evidence="8 9">
    <name type="scientific">Rhypophila decipiens</name>
    <dbReference type="NCBI Taxonomy" id="261697"/>
    <lineage>
        <taxon>Eukaryota</taxon>
        <taxon>Fungi</taxon>
        <taxon>Dikarya</taxon>
        <taxon>Ascomycota</taxon>
        <taxon>Pezizomycotina</taxon>
        <taxon>Sordariomycetes</taxon>
        <taxon>Sordariomycetidae</taxon>
        <taxon>Sordariales</taxon>
        <taxon>Naviculisporaceae</taxon>
        <taxon>Rhypophila</taxon>
    </lineage>
</organism>
<keyword evidence="2" id="KW-0813">Transport</keyword>
<protein>
    <submittedName>
        <fullName evidence="8">MFS general substrate transporter</fullName>
    </submittedName>
</protein>
<evidence type="ECO:0000313" key="8">
    <source>
        <dbReference type="EMBL" id="KAK4211617.1"/>
    </source>
</evidence>
<dbReference type="AlphaFoldDB" id="A0AAN6Y8X7"/>
<evidence type="ECO:0000256" key="4">
    <source>
        <dbReference type="ARBA" id="ARBA00022989"/>
    </source>
</evidence>
<sequence>MGARSPSTTSVTVAQSEKARRITRKIDLWLIPLLSLLYLYNGLDRGNIGNAETQGFTHDIGAAPDDLNFAVTIFFVTFVVFQPLSAAAGRWFGPQNWMPAIMFAWGVLTISQAFLNGRASLIATRLLIGAFEAGFYPTAVAYLATFYPPFELAQKLAWFYGQYAIAGAFSGAIAYGIFSIQHPFPKAWQLLFILEGVLTCVFALLAWIWLPAGPGTAWFLTKDERAFAVSRVDANVYDDGLEPAAGRLAVRDIVETVQDWKIWMVLACNICASVPSTAFSVFLPLVVQGMGYSALQANLMSVPPFVCGAVGLYLFAMSSDRRKDRGYHIVAGILVTLVGLILVLTVPTNRGKYAALCVLLFGSYVPPLLTAAWLSGNTPAPGKRAIVLGVMGLGNLAGAIGSGIYRKEYAPGYRTPLFVTLGFVSAALLGYVSYRETLKGVNRKRADVRRAKTAAECDAEERNAERYADGKWTFVYNL</sequence>
<feature type="transmembrane region" description="Helical" evidence="6">
    <location>
        <begin position="121"/>
        <end position="144"/>
    </location>
</feature>
<feature type="transmembrane region" description="Helical" evidence="6">
    <location>
        <begin position="262"/>
        <end position="283"/>
    </location>
</feature>
<dbReference type="FunFam" id="1.20.1250.20:FF:000013">
    <property type="entry name" value="MFS general substrate transporter"/>
    <property type="match status" value="1"/>
</dbReference>